<accession>A0A7Y3WX81</accession>
<dbReference type="AlphaFoldDB" id="A0A7Y3WX81"/>
<protein>
    <submittedName>
        <fullName evidence="2">Uncharacterized protein</fullName>
    </submittedName>
</protein>
<dbReference type="RefSeq" id="WP_039859533.1">
    <property type="nucleotide sequence ID" value="NZ_CAXURC020000001.1"/>
</dbReference>
<evidence type="ECO:0000256" key="1">
    <source>
        <dbReference type="SAM" id="Phobius"/>
    </source>
</evidence>
<proteinExistence type="predicted"/>
<keyword evidence="1" id="KW-1133">Transmembrane helix</keyword>
<keyword evidence="1" id="KW-0812">Transmembrane</keyword>
<evidence type="ECO:0000313" key="3">
    <source>
        <dbReference type="Proteomes" id="UP000526233"/>
    </source>
</evidence>
<organism evidence="2 3">
    <name type="scientific">Brucella pseudogrignonensis</name>
    <dbReference type="NCBI Taxonomy" id="419475"/>
    <lineage>
        <taxon>Bacteria</taxon>
        <taxon>Pseudomonadati</taxon>
        <taxon>Pseudomonadota</taxon>
        <taxon>Alphaproteobacteria</taxon>
        <taxon>Hyphomicrobiales</taxon>
        <taxon>Brucellaceae</taxon>
        <taxon>Brucella/Ochrobactrum group</taxon>
        <taxon>Brucella</taxon>
    </lineage>
</organism>
<reference evidence="2 3" key="1">
    <citation type="submission" date="2018-11" db="EMBL/GenBank/DDBJ databases">
        <title>Genome sequencing and analysis.</title>
        <authorList>
            <person name="Huang Y.-T."/>
        </authorList>
    </citation>
    <scope>NUCLEOTIDE SEQUENCE [LARGE SCALE GENOMIC DNA]</scope>
    <source>
        <strain evidence="2 3">SHIN</strain>
    </source>
</reference>
<sequence length="189" mass="21573">MIGEKDSALIIYNSPVSFVLMGPGRVHRRVLARSAHENLDLIGLDSRSSFVFSRSISTKIRRMFGFNRDLDALVVRTKSAFIEADDVKDARKTHLTFAWRGLASISDLERLEVLFDETAGDMVSAMQSESVSGLEWQLSQLIHNCRFATERVKDRLIYLRSAFLFIIFLYMMTFIYLFDSSFFKSGGGF</sequence>
<evidence type="ECO:0000313" key="2">
    <source>
        <dbReference type="EMBL" id="NNV20923.1"/>
    </source>
</evidence>
<keyword evidence="1" id="KW-0472">Membrane</keyword>
<dbReference type="EMBL" id="PKQI01000002">
    <property type="protein sequence ID" value="NNV20923.1"/>
    <property type="molecule type" value="Genomic_DNA"/>
</dbReference>
<dbReference type="Proteomes" id="UP000526233">
    <property type="component" value="Unassembled WGS sequence"/>
</dbReference>
<name>A0A7Y3WX81_9HYPH</name>
<feature type="transmembrane region" description="Helical" evidence="1">
    <location>
        <begin position="156"/>
        <end position="178"/>
    </location>
</feature>
<comment type="caution">
    <text evidence="2">The sequence shown here is derived from an EMBL/GenBank/DDBJ whole genome shotgun (WGS) entry which is preliminary data.</text>
</comment>
<gene>
    <name evidence="2" type="ORF">EHE22_10860</name>
</gene>